<keyword evidence="2" id="KW-1185">Reference proteome</keyword>
<dbReference type="AlphaFoldDB" id="A0A4C1WAK7"/>
<evidence type="ECO:0000313" key="2">
    <source>
        <dbReference type="Proteomes" id="UP000299102"/>
    </source>
</evidence>
<evidence type="ECO:0000313" key="1">
    <source>
        <dbReference type="EMBL" id="GBP47542.1"/>
    </source>
</evidence>
<comment type="caution">
    <text evidence="1">The sequence shown here is derived from an EMBL/GenBank/DDBJ whole genome shotgun (WGS) entry which is preliminary data.</text>
</comment>
<dbReference type="Proteomes" id="UP000299102">
    <property type="component" value="Unassembled WGS sequence"/>
</dbReference>
<accession>A0A4C1WAK7</accession>
<organism evidence="1 2">
    <name type="scientific">Eumeta variegata</name>
    <name type="common">Bagworm moth</name>
    <name type="synonym">Eumeta japonica</name>
    <dbReference type="NCBI Taxonomy" id="151549"/>
    <lineage>
        <taxon>Eukaryota</taxon>
        <taxon>Metazoa</taxon>
        <taxon>Ecdysozoa</taxon>
        <taxon>Arthropoda</taxon>
        <taxon>Hexapoda</taxon>
        <taxon>Insecta</taxon>
        <taxon>Pterygota</taxon>
        <taxon>Neoptera</taxon>
        <taxon>Endopterygota</taxon>
        <taxon>Lepidoptera</taxon>
        <taxon>Glossata</taxon>
        <taxon>Ditrysia</taxon>
        <taxon>Tineoidea</taxon>
        <taxon>Psychidae</taxon>
        <taxon>Oiketicinae</taxon>
        <taxon>Eumeta</taxon>
    </lineage>
</organism>
<gene>
    <name evidence="1" type="ORF">EVAR_40098_1</name>
</gene>
<proteinExistence type="predicted"/>
<name>A0A4C1WAK7_EUMVA</name>
<sequence>MMRHSHAVVNLAVRRKWAGSTASYHALTEHRCELTAFVVAFRPVRESFGDSLPLHSLIPPPSPHPFSITPLFPLSDILVLPTRLATQWHYSGVYWCPWSVLTACSLVARMLVCIFKMLRKNF</sequence>
<reference evidence="1 2" key="1">
    <citation type="journal article" date="2019" name="Commun. Biol.">
        <title>The bagworm genome reveals a unique fibroin gene that provides high tensile strength.</title>
        <authorList>
            <person name="Kono N."/>
            <person name="Nakamura H."/>
            <person name="Ohtoshi R."/>
            <person name="Tomita M."/>
            <person name="Numata K."/>
            <person name="Arakawa K."/>
        </authorList>
    </citation>
    <scope>NUCLEOTIDE SEQUENCE [LARGE SCALE GENOMIC DNA]</scope>
</reference>
<dbReference type="EMBL" id="BGZK01000504">
    <property type="protein sequence ID" value="GBP47542.1"/>
    <property type="molecule type" value="Genomic_DNA"/>
</dbReference>
<protein>
    <submittedName>
        <fullName evidence="1">Uncharacterized protein</fullName>
    </submittedName>
</protein>